<evidence type="ECO:0000256" key="1">
    <source>
        <dbReference type="ARBA" id="ARBA00004141"/>
    </source>
</evidence>
<evidence type="ECO:0000256" key="7">
    <source>
        <dbReference type="SAM" id="Phobius"/>
    </source>
</evidence>
<organism evidence="8 9">
    <name type="scientific">Rhizoclosmatium globosum</name>
    <dbReference type="NCBI Taxonomy" id="329046"/>
    <lineage>
        <taxon>Eukaryota</taxon>
        <taxon>Fungi</taxon>
        <taxon>Fungi incertae sedis</taxon>
        <taxon>Chytridiomycota</taxon>
        <taxon>Chytridiomycota incertae sedis</taxon>
        <taxon>Chytridiomycetes</taxon>
        <taxon>Chytridiales</taxon>
        <taxon>Chytriomycetaceae</taxon>
        <taxon>Rhizoclosmatium</taxon>
    </lineage>
</organism>
<keyword evidence="4 7" id="KW-1133">Transmembrane helix</keyword>
<dbReference type="OrthoDB" id="277931at2759"/>
<sequence>MQYHTGTSEVERMQQLFGEGQKVAYCAVVSLIADTLARDRMRSPSFSSAFAGFSGLLGGHLAAFLGLSDDEAAMLRRLGDPRAGLVPGDLVHDLVQSQTRTSLSKEENIRETIVAHLFILSVSGNSGVYDARSRAILFEVARTLGVNHIAVVRVENEVRDMLGLDGARAVVPGSKEGVEKRNKEDSVKRVAYIALATIAGGVLIGATAGLAGPAVAGVFTSAHAVHCGGTAAVGLGSTGVALFATGGAVTAGGMSGFKVMKKTRGISEFEFVSPTPPTPVVETSSCKSKDHDSNHTDVAAPPEYPRQMNVLVTIPGFISTSPASPAEEVLLPFTALTNSPTPYGDPFTLLYESPTLSTLGAAITLFHHTTSTLVQKHGKTTQLVNAMKGPLWTHRLQYLIDKPWNAALEKAGNAGYLLADALESRVQGGRPVTLIGFSLGAVVIYEAILELGRRGRRNGTDAAVVAGRVQSLVDQVVLIGCPVVPQQGEWESIAEVVTGRVVNAYLSADSVLAMVFRNKTKAWWGEVAGMGAVKDVPGIESVCLDGIVEDHGDYYLGLGKVLEKIGFDGVQKGDEREARVFAKAKFDADVQEAKIRFKDEWIRDMDLAVKQEAFDETGGSSVGGVMGWFKGGK</sequence>
<evidence type="ECO:0000256" key="5">
    <source>
        <dbReference type="ARBA" id="ARBA00023136"/>
    </source>
</evidence>
<dbReference type="Gene3D" id="3.40.50.1820">
    <property type="entry name" value="alpha/beta hydrolase"/>
    <property type="match status" value="1"/>
</dbReference>
<feature type="transmembrane region" description="Helical" evidence="7">
    <location>
        <begin position="46"/>
        <end position="67"/>
    </location>
</feature>
<proteinExistence type="inferred from homology"/>
<reference evidence="8 9" key="1">
    <citation type="submission" date="2016-07" db="EMBL/GenBank/DDBJ databases">
        <title>Pervasive Adenine N6-methylation of Active Genes in Fungi.</title>
        <authorList>
            <consortium name="DOE Joint Genome Institute"/>
            <person name="Mondo S.J."/>
            <person name="Dannebaum R.O."/>
            <person name="Kuo R.C."/>
            <person name="Labutti K."/>
            <person name="Haridas S."/>
            <person name="Kuo A."/>
            <person name="Salamov A."/>
            <person name="Ahrendt S.R."/>
            <person name="Lipzen A."/>
            <person name="Sullivan W."/>
            <person name="Andreopoulos W.B."/>
            <person name="Clum A."/>
            <person name="Lindquist E."/>
            <person name="Daum C."/>
            <person name="Ramamoorthy G.K."/>
            <person name="Gryganskyi A."/>
            <person name="Culley D."/>
            <person name="Magnuson J.K."/>
            <person name="James T.Y."/>
            <person name="O'Malley M.A."/>
            <person name="Stajich J.E."/>
            <person name="Spatafora J.W."/>
            <person name="Visel A."/>
            <person name="Grigoriev I.V."/>
        </authorList>
    </citation>
    <scope>NUCLEOTIDE SEQUENCE [LARGE SCALE GENOMIC DNA]</scope>
    <source>
        <strain evidence="8 9">JEL800</strain>
    </source>
</reference>
<accession>A0A1Y2BPZ6</accession>
<evidence type="ECO:0000256" key="6">
    <source>
        <dbReference type="SAM" id="MobiDB-lite"/>
    </source>
</evidence>
<gene>
    <name evidence="8" type="ORF">BCR33DRAFT_701366</name>
</gene>
<dbReference type="InterPro" id="IPR029058">
    <property type="entry name" value="AB_hydrolase_fold"/>
</dbReference>
<keyword evidence="5 7" id="KW-0472">Membrane</keyword>
<evidence type="ECO:0000256" key="4">
    <source>
        <dbReference type="ARBA" id="ARBA00022989"/>
    </source>
</evidence>
<protein>
    <submittedName>
        <fullName evidence="8">DUF726-domain-containing protein</fullName>
    </submittedName>
</protein>
<feature type="transmembrane region" description="Helical" evidence="7">
    <location>
        <begin position="190"/>
        <end position="211"/>
    </location>
</feature>
<evidence type="ECO:0000256" key="2">
    <source>
        <dbReference type="ARBA" id="ARBA00009824"/>
    </source>
</evidence>
<dbReference type="PANTHER" id="PTHR17920:SF23">
    <property type="entry name" value="DUF726-DOMAIN-CONTAINING PROTEIN"/>
    <property type="match status" value="1"/>
</dbReference>
<evidence type="ECO:0000256" key="3">
    <source>
        <dbReference type="ARBA" id="ARBA00022692"/>
    </source>
</evidence>
<dbReference type="EMBL" id="MCGO01000053">
    <property type="protein sequence ID" value="ORY36814.1"/>
    <property type="molecule type" value="Genomic_DNA"/>
</dbReference>
<dbReference type="GO" id="GO:0016020">
    <property type="term" value="C:membrane"/>
    <property type="evidence" value="ECO:0007669"/>
    <property type="project" value="UniProtKB-SubCell"/>
</dbReference>
<name>A0A1Y2BPZ6_9FUNG</name>
<keyword evidence="9" id="KW-1185">Reference proteome</keyword>
<dbReference type="Pfam" id="PF05277">
    <property type="entry name" value="DUF726"/>
    <property type="match status" value="1"/>
</dbReference>
<comment type="subcellular location">
    <subcellularLocation>
        <location evidence="1">Membrane</location>
        <topology evidence="1">Multi-pass membrane protein</topology>
    </subcellularLocation>
</comment>
<dbReference type="InterPro" id="IPR007941">
    <property type="entry name" value="DUF726"/>
</dbReference>
<feature type="region of interest" description="Disordered" evidence="6">
    <location>
        <begin position="277"/>
        <end position="301"/>
    </location>
</feature>
<comment type="caution">
    <text evidence="8">The sequence shown here is derived from an EMBL/GenBank/DDBJ whole genome shotgun (WGS) entry which is preliminary data.</text>
</comment>
<dbReference type="AlphaFoldDB" id="A0A1Y2BPZ6"/>
<feature type="transmembrane region" description="Helical" evidence="7">
    <location>
        <begin position="231"/>
        <end position="254"/>
    </location>
</feature>
<comment type="similarity">
    <text evidence="2">Belongs to the TMCO4 family.</text>
</comment>
<evidence type="ECO:0000313" key="9">
    <source>
        <dbReference type="Proteomes" id="UP000193642"/>
    </source>
</evidence>
<dbReference type="SUPFAM" id="SSF53474">
    <property type="entry name" value="alpha/beta-Hydrolases"/>
    <property type="match status" value="1"/>
</dbReference>
<keyword evidence="3 7" id="KW-0812">Transmembrane</keyword>
<dbReference type="PANTHER" id="PTHR17920">
    <property type="entry name" value="TRANSMEMBRANE AND COILED-COIL DOMAIN-CONTAINING PROTEIN 4 TMCO4"/>
    <property type="match status" value="1"/>
</dbReference>
<dbReference type="Proteomes" id="UP000193642">
    <property type="component" value="Unassembled WGS sequence"/>
</dbReference>
<evidence type="ECO:0000313" key="8">
    <source>
        <dbReference type="EMBL" id="ORY36814.1"/>
    </source>
</evidence>